<dbReference type="GO" id="GO:0007268">
    <property type="term" value="P:chemical synaptic transmission"/>
    <property type="evidence" value="ECO:0007669"/>
    <property type="project" value="TreeGrafter"/>
</dbReference>
<evidence type="ECO:0000256" key="7">
    <source>
        <dbReference type="ARBA" id="ARBA00023170"/>
    </source>
</evidence>
<protein>
    <recommendedName>
        <fullName evidence="11">G-protein coupled receptors family 1 profile domain-containing protein</fullName>
    </recommendedName>
</protein>
<dbReference type="WBParaSite" id="MBELARI_LOCUS15718">
    <property type="protein sequence ID" value="MBELARI_LOCUS15718"/>
    <property type="gene ID" value="MBELARI_LOCUS15718"/>
</dbReference>
<dbReference type="GO" id="GO:0007210">
    <property type="term" value="P:serotonin receptor signaling pathway"/>
    <property type="evidence" value="ECO:0007669"/>
    <property type="project" value="TreeGrafter"/>
</dbReference>
<evidence type="ECO:0000256" key="5">
    <source>
        <dbReference type="ARBA" id="ARBA00023040"/>
    </source>
</evidence>
<keyword evidence="2" id="KW-1003">Cell membrane</keyword>
<dbReference type="InterPro" id="IPR017452">
    <property type="entry name" value="GPCR_Rhodpsn_7TM"/>
</dbReference>
<evidence type="ECO:0000256" key="10">
    <source>
        <dbReference type="SAM" id="Phobius"/>
    </source>
</evidence>
<dbReference type="PANTHER" id="PTHR24247">
    <property type="entry name" value="5-HYDROXYTRYPTAMINE RECEPTOR"/>
    <property type="match status" value="1"/>
</dbReference>
<organism evidence="12 13">
    <name type="scientific">Mesorhabditis belari</name>
    <dbReference type="NCBI Taxonomy" id="2138241"/>
    <lineage>
        <taxon>Eukaryota</taxon>
        <taxon>Metazoa</taxon>
        <taxon>Ecdysozoa</taxon>
        <taxon>Nematoda</taxon>
        <taxon>Chromadorea</taxon>
        <taxon>Rhabditida</taxon>
        <taxon>Rhabditina</taxon>
        <taxon>Rhabditomorpha</taxon>
        <taxon>Rhabditoidea</taxon>
        <taxon>Rhabditidae</taxon>
        <taxon>Mesorhabditinae</taxon>
        <taxon>Mesorhabditis</taxon>
    </lineage>
</organism>
<dbReference type="GO" id="GO:0004993">
    <property type="term" value="F:G protein-coupled serotonin receptor activity"/>
    <property type="evidence" value="ECO:0007669"/>
    <property type="project" value="TreeGrafter"/>
</dbReference>
<evidence type="ECO:0000313" key="12">
    <source>
        <dbReference type="Proteomes" id="UP000887575"/>
    </source>
</evidence>
<evidence type="ECO:0000256" key="6">
    <source>
        <dbReference type="ARBA" id="ARBA00023136"/>
    </source>
</evidence>
<dbReference type="SUPFAM" id="SSF81321">
    <property type="entry name" value="Family A G protein-coupled receptor-like"/>
    <property type="match status" value="1"/>
</dbReference>
<feature type="transmembrane region" description="Helical" evidence="10">
    <location>
        <begin position="79"/>
        <end position="102"/>
    </location>
</feature>
<dbReference type="PANTHER" id="PTHR24247:SF228">
    <property type="entry name" value="5-HYDROXYTRYPTAMINE (SEROTONIN) RECEPTOR 2A, ISOFORM B"/>
    <property type="match status" value="1"/>
</dbReference>
<dbReference type="AlphaFoldDB" id="A0AAF3ENT2"/>
<dbReference type="GO" id="GO:0030425">
    <property type="term" value="C:dendrite"/>
    <property type="evidence" value="ECO:0007669"/>
    <property type="project" value="TreeGrafter"/>
</dbReference>
<dbReference type="PRINTS" id="PR00237">
    <property type="entry name" value="GPCRRHODOPSN"/>
</dbReference>
<reference evidence="13" key="1">
    <citation type="submission" date="2024-02" db="UniProtKB">
        <authorList>
            <consortium name="WormBaseParasite"/>
        </authorList>
    </citation>
    <scope>IDENTIFICATION</scope>
</reference>
<name>A0AAF3ENT2_9BILA</name>
<keyword evidence="4 10" id="KW-1133">Transmembrane helix</keyword>
<evidence type="ECO:0000256" key="1">
    <source>
        <dbReference type="ARBA" id="ARBA00004651"/>
    </source>
</evidence>
<dbReference type="GO" id="GO:0030594">
    <property type="term" value="F:neurotransmitter receptor activity"/>
    <property type="evidence" value="ECO:0007669"/>
    <property type="project" value="TreeGrafter"/>
</dbReference>
<dbReference type="GO" id="GO:0051378">
    <property type="term" value="F:serotonin binding"/>
    <property type="evidence" value="ECO:0007669"/>
    <property type="project" value="TreeGrafter"/>
</dbReference>
<feature type="domain" description="G-protein coupled receptors family 1 profile" evidence="11">
    <location>
        <begin position="1"/>
        <end position="99"/>
    </location>
</feature>
<dbReference type="Gene3D" id="1.20.1070.10">
    <property type="entry name" value="Rhodopsin 7-helix transmembrane proteins"/>
    <property type="match status" value="1"/>
</dbReference>
<dbReference type="PROSITE" id="PS50262">
    <property type="entry name" value="G_PROTEIN_RECEP_F1_2"/>
    <property type="match status" value="1"/>
</dbReference>
<proteinExistence type="predicted"/>
<evidence type="ECO:0000256" key="2">
    <source>
        <dbReference type="ARBA" id="ARBA00022475"/>
    </source>
</evidence>
<keyword evidence="6 10" id="KW-0472">Membrane</keyword>
<keyword evidence="8" id="KW-0807">Transducer</keyword>
<dbReference type="GO" id="GO:0007187">
    <property type="term" value="P:G protein-coupled receptor signaling pathway, coupled to cyclic nucleotide second messenger"/>
    <property type="evidence" value="ECO:0007669"/>
    <property type="project" value="TreeGrafter"/>
</dbReference>
<dbReference type="Pfam" id="PF00001">
    <property type="entry name" value="7tm_1"/>
    <property type="match status" value="1"/>
</dbReference>
<evidence type="ECO:0000256" key="4">
    <source>
        <dbReference type="ARBA" id="ARBA00022989"/>
    </source>
</evidence>
<feature type="region of interest" description="Disordered" evidence="9">
    <location>
        <begin position="193"/>
        <end position="213"/>
    </location>
</feature>
<keyword evidence="12" id="KW-1185">Reference proteome</keyword>
<dbReference type="Proteomes" id="UP000887575">
    <property type="component" value="Unassembled WGS sequence"/>
</dbReference>
<feature type="transmembrane region" description="Helical" evidence="10">
    <location>
        <begin position="45"/>
        <end position="67"/>
    </location>
</feature>
<dbReference type="GO" id="GO:0045202">
    <property type="term" value="C:synapse"/>
    <property type="evidence" value="ECO:0007669"/>
    <property type="project" value="GOC"/>
</dbReference>
<comment type="subcellular location">
    <subcellularLocation>
        <location evidence="1">Cell membrane</location>
        <topology evidence="1">Multi-pass membrane protein</topology>
    </subcellularLocation>
</comment>
<accession>A0AAF3ENT2</accession>
<evidence type="ECO:0000259" key="11">
    <source>
        <dbReference type="PROSITE" id="PS50262"/>
    </source>
</evidence>
<keyword evidence="7" id="KW-0675">Receptor</keyword>
<keyword evidence="5" id="KW-0297">G-protein coupled receptor</keyword>
<dbReference type="InterPro" id="IPR000276">
    <property type="entry name" value="GPCR_Rhodpsn"/>
</dbReference>
<evidence type="ECO:0000256" key="8">
    <source>
        <dbReference type="ARBA" id="ARBA00023224"/>
    </source>
</evidence>
<sequence>MSSAFYRWKTMTTNCLQALTSKVTKKASLSSANQELANEHKATRVLAVVFVCFFICWTPFFIANFTYGFCGEACELPPWMGSVFLWLGYISSTINPLIYTIFNKRFRQAFVRILRCQCFHSLRDPYSFYSRHTTILPDTYYTCLLPLAYHVSSNAERATSREENGVGDGMTTRKEAAEFLMRSIRQKYPGSKIDQWISEGPSSPDQNGGKIEIGSRRGTRAITLDGPLPPPLPRPVTMVRRSMTSIGTSMITSNHSMFHSASSDWVTASMENSTNNKEKTDDSINEWIDSSNECPCPVLSTARASLMETSATTTTSCSTSGGSPSMILFNTVFSRPVRETFL</sequence>
<evidence type="ECO:0000256" key="3">
    <source>
        <dbReference type="ARBA" id="ARBA00022692"/>
    </source>
</evidence>
<evidence type="ECO:0000256" key="9">
    <source>
        <dbReference type="SAM" id="MobiDB-lite"/>
    </source>
</evidence>
<keyword evidence="3 10" id="KW-0812">Transmembrane</keyword>
<dbReference type="GO" id="GO:0005886">
    <property type="term" value="C:plasma membrane"/>
    <property type="evidence" value="ECO:0007669"/>
    <property type="project" value="UniProtKB-SubCell"/>
</dbReference>
<evidence type="ECO:0000313" key="13">
    <source>
        <dbReference type="WBParaSite" id="MBELARI_LOCUS15718"/>
    </source>
</evidence>